<accession>A0A7S2PJ22</accession>
<dbReference type="GO" id="GO:0009773">
    <property type="term" value="P:photosynthetic electron transport in photosystem I"/>
    <property type="evidence" value="ECO:0007669"/>
    <property type="project" value="InterPro"/>
</dbReference>
<dbReference type="InterPro" id="IPR037497">
    <property type="entry name" value="PGR5"/>
</dbReference>
<dbReference type="CDD" id="cd00051">
    <property type="entry name" value="EFh"/>
    <property type="match status" value="1"/>
</dbReference>
<evidence type="ECO:0000256" key="2">
    <source>
        <dbReference type="SAM" id="SignalP"/>
    </source>
</evidence>
<dbReference type="InterPro" id="IPR018247">
    <property type="entry name" value="EF_Hand_1_Ca_BS"/>
</dbReference>
<dbReference type="SUPFAM" id="SSF47473">
    <property type="entry name" value="EF-hand"/>
    <property type="match status" value="1"/>
</dbReference>
<dbReference type="GO" id="GO:0009644">
    <property type="term" value="P:response to high light intensity"/>
    <property type="evidence" value="ECO:0007669"/>
    <property type="project" value="InterPro"/>
</dbReference>
<dbReference type="EMBL" id="HBGY01027766">
    <property type="protein sequence ID" value="CAD9602521.1"/>
    <property type="molecule type" value="Transcribed_RNA"/>
</dbReference>
<evidence type="ECO:0000256" key="1">
    <source>
        <dbReference type="ARBA" id="ARBA00022837"/>
    </source>
</evidence>
<dbReference type="SMART" id="SM00054">
    <property type="entry name" value="EFh"/>
    <property type="match status" value="2"/>
</dbReference>
<dbReference type="InterPro" id="IPR002048">
    <property type="entry name" value="EF_hand_dom"/>
</dbReference>
<evidence type="ECO:0000259" key="3">
    <source>
        <dbReference type="PROSITE" id="PS50222"/>
    </source>
</evidence>
<dbReference type="InterPro" id="IPR011992">
    <property type="entry name" value="EF-hand-dom_pair"/>
</dbReference>
<dbReference type="PANTHER" id="PTHR35709:SF1">
    <property type="entry name" value="PROTEIN PROTON GRADIENT REGULATION 5, CHLOROPLASTIC"/>
    <property type="match status" value="1"/>
</dbReference>
<dbReference type="PROSITE" id="PS00018">
    <property type="entry name" value="EF_HAND_1"/>
    <property type="match status" value="2"/>
</dbReference>
<keyword evidence="1" id="KW-0106">Calcium</keyword>
<dbReference type="Gene3D" id="1.10.238.10">
    <property type="entry name" value="EF-hand"/>
    <property type="match status" value="1"/>
</dbReference>
<keyword evidence="2" id="KW-0732">Signal</keyword>
<proteinExistence type="predicted"/>
<feature type="domain" description="EF-hand" evidence="3">
    <location>
        <begin position="142"/>
        <end position="177"/>
    </location>
</feature>
<feature type="chain" id="PRO_5031102591" description="EF-hand domain-containing protein" evidence="2">
    <location>
        <begin position="20"/>
        <end position="231"/>
    </location>
</feature>
<dbReference type="GO" id="GO:0005509">
    <property type="term" value="F:calcium ion binding"/>
    <property type="evidence" value="ECO:0007669"/>
    <property type="project" value="InterPro"/>
</dbReference>
<dbReference type="Pfam" id="PF13499">
    <property type="entry name" value="EF-hand_7"/>
    <property type="match status" value="1"/>
</dbReference>
<protein>
    <recommendedName>
        <fullName evidence="3">EF-hand domain-containing protein</fullName>
    </recommendedName>
</protein>
<feature type="signal peptide" evidence="2">
    <location>
        <begin position="1"/>
        <end position="19"/>
    </location>
</feature>
<name>A0A7S2PJ22_9STRA</name>
<reference evidence="4" key="1">
    <citation type="submission" date="2021-01" db="EMBL/GenBank/DDBJ databases">
        <authorList>
            <person name="Corre E."/>
            <person name="Pelletier E."/>
            <person name="Niang G."/>
            <person name="Scheremetjew M."/>
            <person name="Finn R."/>
            <person name="Kale V."/>
            <person name="Holt S."/>
            <person name="Cochrane G."/>
            <person name="Meng A."/>
            <person name="Brown T."/>
            <person name="Cohen L."/>
        </authorList>
    </citation>
    <scope>NUCLEOTIDE SEQUENCE</scope>
    <source>
        <strain evidence="4">B650</strain>
    </source>
</reference>
<evidence type="ECO:0000313" key="4">
    <source>
        <dbReference type="EMBL" id="CAD9602521.1"/>
    </source>
</evidence>
<organism evidence="4">
    <name type="scientific">Leptocylindrus danicus</name>
    <dbReference type="NCBI Taxonomy" id="163516"/>
    <lineage>
        <taxon>Eukaryota</taxon>
        <taxon>Sar</taxon>
        <taxon>Stramenopiles</taxon>
        <taxon>Ochrophyta</taxon>
        <taxon>Bacillariophyta</taxon>
        <taxon>Coscinodiscophyceae</taxon>
        <taxon>Chaetocerotophycidae</taxon>
        <taxon>Leptocylindrales</taxon>
        <taxon>Leptocylindraceae</taxon>
        <taxon>Leptocylindrus</taxon>
    </lineage>
</organism>
<feature type="domain" description="EF-hand" evidence="3">
    <location>
        <begin position="179"/>
        <end position="214"/>
    </location>
</feature>
<sequence length="231" mass="25102">MTVRTSLIAASIAIVGVSSFAPNTHPSFSRNSRIMASTMERTETTTTTTTTTPYFLSEAEIPVVEEKVVEEKVVKKAPVARKAPAKKKKGANPAHKEGIFSPIVVVAKQVLGEKRLNQVRGKFISTHSDVIKGFVATSDSPFGQKALSELFKAADIDGDGKLTKEEVAIALRSLGFSWLKEKQIDGIIARADLDQNGLIDYEEFAEEAPRTLKTNLVKLAKKNGGDMGWLV</sequence>
<dbReference type="AlphaFoldDB" id="A0A7S2PJ22"/>
<gene>
    <name evidence="4" type="ORF">LDAN0321_LOCUS17168</name>
</gene>
<dbReference type="PROSITE" id="PS50222">
    <property type="entry name" value="EF_HAND_2"/>
    <property type="match status" value="2"/>
</dbReference>
<dbReference type="PANTHER" id="PTHR35709">
    <property type="entry name" value="PROTEIN PROTON GRADIENT REGULATION 5, CHLOROPLASTIC"/>
    <property type="match status" value="1"/>
</dbReference>